<dbReference type="Gene3D" id="3.40.30.10">
    <property type="entry name" value="Glutaredoxin"/>
    <property type="match status" value="1"/>
</dbReference>
<organism evidence="7 8">
    <name type="scientific">Mycena pura</name>
    <dbReference type="NCBI Taxonomy" id="153505"/>
    <lineage>
        <taxon>Eukaryota</taxon>
        <taxon>Fungi</taxon>
        <taxon>Dikarya</taxon>
        <taxon>Basidiomycota</taxon>
        <taxon>Agaricomycotina</taxon>
        <taxon>Agaricomycetes</taxon>
        <taxon>Agaricomycetidae</taxon>
        <taxon>Agaricales</taxon>
        <taxon>Marasmiineae</taxon>
        <taxon>Mycenaceae</taxon>
        <taxon>Mycena</taxon>
    </lineage>
</organism>
<keyword evidence="8" id="KW-1185">Reference proteome</keyword>
<evidence type="ECO:0000259" key="5">
    <source>
        <dbReference type="PROSITE" id="PS50404"/>
    </source>
</evidence>
<dbReference type="AlphaFoldDB" id="A0AAD6UPN0"/>
<dbReference type="SUPFAM" id="SSF47616">
    <property type="entry name" value="GST C-terminal domain-like"/>
    <property type="match status" value="1"/>
</dbReference>
<dbReference type="GO" id="GO:0005737">
    <property type="term" value="C:cytoplasm"/>
    <property type="evidence" value="ECO:0007669"/>
    <property type="project" value="TreeGrafter"/>
</dbReference>
<dbReference type="FunFam" id="3.40.30.10:FF:000016">
    <property type="entry name" value="Glutathione S-transferase F2"/>
    <property type="match status" value="1"/>
</dbReference>
<proteinExistence type="inferred from homology"/>
<dbReference type="InterPro" id="IPR040079">
    <property type="entry name" value="Glutathione_S-Trfase"/>
</dbReference>
<gene>
    <name evidence="7" type="ORF">GGX14DRAFT_596828</name>
</gene>
<dbReference type="EMBL" id="JARJCW010000127">
    <property type="protein sequence ID" value="KAJ7191871.1"/>
    <property type="molecule type" value="Genomic_DNA"/>
</dbReference>
<comment type="caution">
    <text evidence="7">The sequence shown here is derived from an EMBL/GenBank/DDBJ whole genome shotgun (WGS) entry which is preliminary data.</text>
</comment>
<evidence type="ECO:0000256" key="4">
    <source>
        <dbReference type="RuleBase" id="RU003494"/>
    </source>
</evidence>
<dbReference type="PANTHER" id="PTHR43900">
    <property type="entry name" value="GLUTATHIONE S-TRANSFERASE RHO"/>
    <property type="match status" value="1"/>
</dbReference>
<evidence type="ECO:0000256" key="2">
    <source>
        <dbReference type="ARBA" id="ARBA00022679"/>
    </source>
</evidence>
<dbReference type="Pfam" id="PF02798">
    <property type="entry name" value="GST_N"/>
    <property type="match status" value="1"/>
</dbReference>
<dbReference type="InterPro" id="IPR004046">
    <property type="entry name" value="GST_C"/>
</dbReference>
<comment type="catalytic activity">
    <reaction evidence="3">
        <text>RX + glutathione = an S-substituted glutathione + a halide anion + H(+)</text>
        <dbReference type="Rhea" id="RHEA:16437"/>
        <dbReference type="ChEBI" id="CHEBI:15378"/>
        <dbReference type="ChEBI" id="CHEBI:16042"/>
        <dbReference type="ChEBI" id="CHEBI:17792"/>
        <dbReference type="ChEBI" id="CHEBI:57925"/>
        <dbReference type="ChEBI" id="CHEBI:90779"/>
        <dbReference type="EC" id="2.5.1.18"/>
    </reaction>
</comment>
<evidence type="ECO:0000256" key="3">
    <source>
        <dbReference type="ARBA" id="ARBA00047960"/>
    </source>
</evidence>
<dbReference type="Pfam" id="PF00043">
    <property type="entry name" value="GST_C"/>
    <property type="match status" value="1"/>
</dbReference>
<dbReference type="GO" id="GO:0043295">
    <property type="term" value="F:glutathione binding"/>
    <property type="evidence" value="ECO:0007669"/>
    <property type="project" value="TreeGrafter"/>
</dbReference>
<dbReference type="SUPFAM" id="SSF52833">
    <property type="entry name" value="Thioredoxin-like"/>
    <property type="match status" value="1"/>
</dbReference>
<dbReference type="InterPro" id="IPR010987">
    <property type="entry name" value="Glutathione-S-Trfase_C-like"/>
</dbReference>
<name>A0AAD6UPN0_9AGAR</name>
<sequence>MVLKLHSAPYGSGGNGLAALVLAEKRVPFQFVEVETAKKQHKTPEFLAMHPFGQVPVIDDDGFTLYESRAICRYIAEKYYPHQGTRLVPSGLEAKALFEQAASVEFANFYPAMMKVAMEALGKQRRGLPVDQAVLDADLVEFSATFDAILSKQKYVAGNDLTLVDLFHLSGLSTASIRPRSGRRTWCREFSPTDSP</sequence>
<feature type="domain" description="GST C-terminal" evidence="6">
    <location>
        <begin position="91"/>
        <end position="196"/>
    </location>
</feature>
<comment type="similarity">
    <text evidence="4">Belongs to the GST superfamily.</text>
</comment>
<evidence type="ECO:0000259" key="6">
    <source>
        <dbReference type="PROSITE" id="PS50405"/>
    </source>
</evidence>
<dbReference type="PROSITE" id="PS50405">
    <property type="entry name" value="GST_CTER"/>
    <property type="match status" value="1"/>
</dbReference>
<dbReference type="SFLD" id="SFLDG00358">
    <property type="entry name" value="Main_(cytGST)"/>
    <property type="match status" value="1"/>
</dbReference>
<accession>A0AAD6UPN0</accession>
<dbReference type="EC" id="2.5.1.18" evidence="1"/>
<dbReference type="SFLD" id="SFLDS00019">
    <property type="entry name" value="Glutathione_Transferase_(cytos"/>
    <property type="match status" value="1"/>
</dbReference>
<feature type="domain" description="GST N-terminal" evidence="5">
    <location>
        <begin position="1"/>
        <end position="83"/>
    </location>
</feature>
<evidence type="ECO:0000313" key="7">
    <source>
        <dbReference type="EMBL" id="KAJ7191871.1"/>
    </source>
</evidence>
<dbReference type="PANTHER" id="PTHR43900:SF3">
    <property type="entry name" value="GLUTATHIONE S-TRANSFERASE RHO"/>
    <property type="match status" value="1"/>
</dbReference>
<dbReference type="Proteomes" id="UP001219525">
    <property type="component" value="Unassembled WGS sequence"/>
</dbReference>
<protein>
    <recommendedName>
        <fullName evidence="1">glutathione transferase</fullName>
        <ecNumber evidence="1">2.5.1.18</ecNumber>
    </recommendedName>
</protein>
<dbReference type="GO" id="GO:0004364">
    <property type="term" value="F:glutathione transferase activity"/>
    <property type="evidence" value="ECO:0007669"/>
    <property type="project" value="UniProtKB-EC"/>
</dbReference>
<dbReference type="PROSITE" id="PS50404">
    <property type="entry name" value="GST_NTER"/>
    <property type="match status" value="1"/>
</dbReference>
<evidence type="ECO:0000256" key="1">
    <source>
        <dbReference type="ARBA" id="ARBA00012452"/>
    </source>
</evidence>
<reference evidence="7" key="1">
    <citation type="submission" date="2023-03" db="EMBL/GenBank/DDBJ databases">
        <title>Massive genome expansion in bonnet fungi (Mycena s.s.) driven by repeated elements and novel gene families across ecological guilds.</title>
        <authorList>
            <consortium name="Lawrence Berkeley National Laboratory"/>
            <person name="Harder C.B."/>
            <person name="Miyauchi S."/>
            <person name="Viragh M."/>
            <person name="Kuo A."/>
            <person name="Thoen E."/>
            <person name="Andreopoulos B."/>
            <person name="Lu D."/>
            <person name="Skrede I."/>
            <person name="Drula E."/>
            <person name="Henrissat B."/>
            <person name="Morin E."/>
            <person name="Kohler A."/>
            <person name="Barry K."/>
            <person name="LaButti K."/>
            <person name="Morin E."/>
            <person name="Salamov A."/>
            <person name="Lipzen A."/>
            <person name="Mereny Z."/>
            <person name="Hegedus B."/>
            <person name="Baldrian P."/>
            <person name="Stursova M."/>
            <person name="Weitz H."/>
            <person name="Taylor A."/>
            <person name="Grigoriev I.V."/>
            <person name="Nagy L.G."/>
            <person name="Martin F."/>
            <person name="Kauserud H."/>
        </authorList>
    </citation>
    <scope>NUCLEOTIDE SEQUENCE</scope>
    <source>
        <strain evidence="7">9144</strain>
    </source>
</reference>
<evidence type="ECO:0000313" key="8">
    <source>
        <dbReference type="Proteomes" id="UP001219525"/>
    </source>
</evidence>
<dbReference type="Gene3D" id="1.20.1050.10">
    <property type="match status" value="1"/>
</dbReference>
<dbReference type="InterPro" id="IPR036249">
    <property type="entry name" value="Thioredoxin-like_sf"/>
</dbReference>
<keyword evidence="2" id="KW-0808">Transferase</keyword>
<dbReference type="InterPro" id="IPR036282">
    <property type="entry name" value="Glutathione-S-Trfase_C_sf"/>
</dbReference>
<dbReference type="InterPro" id="IPR004045">
    <property type="entry name" value="Glutathione_S-Trfase_N"/>
</dbReference>
<dbReference type="GO" id="GO:0006749">
    <property type="term" value="P:glutathione metabolic process"/>
    <property type="evidence" value="ECO:0007669"/>
    <property type="project" value="TreeGrafter"/>
</dbReference>